<evidence type="ECO:0000259" key="6">
    <source>
        <dbReference type="Pfam" id="PF01699"/>
    </source>
</evidence>
<sequence length="315" mass="33924">MFWILFGLVIGMSLLIKGADWLVDGAVSIALNMGISKLIVGLSIVAFGTSVPELVASVISVIKGHSSVSISNVVGSNMANIALCLALAALISTINIKKKTVTVEMPFMLLSTLVFSSLLLRDNSYILKWNDGIVFLSFMIIFIYYLVSNARDVIEEELTAEVKGIHKTSISILLVIIGIAGISIGGELTIRNVVELARMFNLSETLVGLTIVAIGTSLPELVVSITSVIKGEGDILVGNIVGSNIFNILLIIGISSLIGNLTVDVSNYFIDLMVVNLVSILLLLISILKKKLTRIDGFIFLSIYILYILFIAFRG</sequence>
<protein>
    <submittedName>
        <fullName evidence="7">Cation:H+ antiporter</fullName>
    </submittedName>
</protein>
<evidence type="ECO:0000256" key="3">
    <source>
        <dbReference type="ARBA" id="ARBA00022989"/>
    </source>
</evidence>
<dbReference type="NCBIfam" id="TIGR00367">
    <property type="entry name" value="calcium/sodium antiporter"/>
    <property type="match status" value="1"/>
</dbReference>
<feature type="transmembrane region" description="Helical" evidence="5">
    <location>
        <begin position="126"/>
        <end position="147"/>
    </location>
</feature>
<feature type="transmembrane region" description="Helical" evidence="5">
    <location>
        <begin position="241"/>
        <end position="262"/>
    </location>
</feature>
<feature type="transmembrane region" description="Helical" evidence="5">
    <location>
        <begin position="168"/>
        <end position="186"/>
    </location>
</feature>
<feature type="domain" description="Sodium/calcium exchanger membrane region" evidence="6">
    <location>
        <begin position="4"/>
        <end position="146"/>
    </location>
</feature>
<keyword evidence="4 5" id="KW-0472">Membrane</keyword>
<dbReference type="InterPro" id="IPR004481">
    <property type="entry name" value="K/Na/Ca-exchanger"/>
</dbReference>
<dbReference type="RefSeq" id="WP_084727994.1">
    <property type="nucleotide sequence ID" value="NZ_FQXN01000001.1"/>
</dbReference>
<dbReference type="GO" id="GO:0008273">
    <property type="term" value="F:calcium, potassium:sodium antiporter activity"/>
    <property type="evidence" value="ECO:0007669"/>
    <property type="project" value="TreeGrafter"/>
</dbReference>
<evidence type="ECO:0000256" key="4">
    <source>
        <dbReference type="ARBA" id="ARBA00023136"/>
    </source>
</evidence>
<feature type="transmembrane region" description="Helical" evidence="5">
    <location>
        <begin position="74"/>
        <end position="94"/>
    </location>
</feature>
<keyword evidence="8" id="KW-1185">Reference proteome</keyword>
<dbReference type="OrthoDB" id="9794225at2"/>
<feature type="transmembrane region" description="Helical" evidence="5">
    <location>
        <begin position="206"/>
        <end position="229"/>
    </location>
</feature>
<dbReference type="GO" id="GO:0005886">
    <property type="term" value="C:plasma membrane"/>
    <property type="evidence" value="ECO:0007669"/>
    <property type="project" value="TreeGrafter"/>
</dbReference>
<dbReference type="InterPro" id="IPR044880">
    <property type="entry name" value="NCX_ion-bd_dom_sf"/>
</dbReference>
<dbReference type="Pfam" id="PF01699">
    <property type="entry name" value="Na_Ca_ex"/>
    <property type="match status" value="2"/>
</dbReference>
<accession>A0A1M5R7Q2</accession>
<dbReference type="AlphaFoldDB" id="A0A1M5R7Q2"/>
<dbReference type="GO" id="GO:0006874">
    <property type="term" value="P:intracellular calcium ion homeostasis"/>
    <property type="evidence" value="ECO:0007669"/>
    <property type="project" value="TreeGrafter"/>
</dbReference>
<evidence type="ECO:0000256" key="1">
    <source>
        <dbReference type="ARBA" id="ARBA00004141"/>
    </source>
</evidence>
<feature type="transmembrane region" description="Helical" evidence="5">
    <location>
        <begin position="295"/>
        <end position="313"/>
    </location>
</feature>
<dbReference type="GO" id="GO:0005262">
    <property type="term" value="F:calcium channel activity"/>
    <property type="evidence" value="ECO:0007669"/>
    <property type="project" value="TreeGrafter"/>
</dbReference>
<name>A0A1M5R7Q2_9BACT</name>
<evidence type="ECO:0000313" key="8">
    <source>
        <dbReference type="Proteomes" id="UP000242592"/>
    </source>
</evidence>
<dbReference type="PANTHER" id="PTHR10846">
    <property type="entry name" value="SODIUM/POTASSIUM/CALCIUM EXCHANGER"/>
    <property type="match status" value="1"/>
</dbReference>
<evidence type="ECO:0000313" key="7">
    <source>
        <dbReference type="EMBL" id="SHH22049.1"/>
    </source>
</evidence>
<dbReference type="Gene3D" id="6.10.280.80">
    <property type="entry name" value="NCX, peripheral helical region"/>
    <property type="match status" value="1"/>
</dbReference>
<dbReference type="EMBL" id="FQXN01000001">
    <property type="protein sequence ID" value="SHH22049.1"/>
    <property type="molecule type" value="Genomic_DNA"/>
</dbReference>
<gene>
    <name evidence="7" type="ORF">SAMN02745199_0373</name>
</gene>
<reference evidence="8" key="1">
    <citation type="submission" date="2016-11" db="EMBL/GenBank/DDBJ databases">
        <authorList>
            <person name="Varghese N."/>
            <person name="Submissions S."/>
        </authorList>
    </citation>
    <scope>NUCLEOTIDE SEQUENCE [LARGE SCALE GENOMIC DNA]</scope>
    <source>
        <strain evidence="8">DSM 15807</strain>
    </source>
</reference>
<feature type="transmembrane region" description="Helical" evidence="5">
    <location>
        <begin position="268"/>
        <end position="288"/>
    </location>
</feature>
<comment type="subcellular location">
    <subcellularLocation>
        <location evidence="1">Membrane</location>
        <topology evidence="1">Multi-pass membrane protein</topology>
    </subcellularLocation>
</comment>
<feature type="domain" description="Sodium/calcium exchanger membrane region" evidence="6">
    <location>
        <begin position="171"/>
        <end position="311"/>
    </location>
</feature>
<keyword evidence="3 5" id="KW-1133">Transmembrane helix</keyword>
<feature type="transmembrane region" description="Helical" evidence="5">
    <location>
        <begin position="38"/>
        <end position="62"/>
    </location>
</feature>
<dbReference type="Proteomes" id="UP000242592">
    <property type="component" value="Unassembled WGS sequence"/>
</dbReference>
<proteinExistence type="predicted"/>
<dbReference type="InterPro" id="IPR004837">
    <property type="entry name" value="NaCa_Exmemb"/>
</dbReference>
<feature type="transmembrane region" description="Helical" evidence="5">
    <location>
        <begin position="6"/>
        <end position="31"/>
    </location>
</feature>
<dbReference type="STRING" id="1123380.SAMN02745199_0373"/>
<dbReference type="Gene3D" id="1.20.1420.30">
    <property type="entry name" value="NCX, central ion-binding region"/>
    <property type="match status" value="1"/>
</dbReference>
<evidence type="ECO:0000256" key="2">
    <source>
        <dbReference type="ARBA" id="ARBA00022692"/>
    </source>
</evidence>
<organism evidence="7 8">
    <name type="scientific">Thermosipho atlanticus DSM 15807</name>
    <dbReference type="NCBI Taxonomy" id="1123380"/>
    <lineage>
        <taxon>Bacteria</taxon>
        <taxon>Thermotogati</taxon>
        <taxon>Thermotogota</taxon>
        <taxon>Thermotogae</taxon>
        <taxon>Thermotogales</taxon>
        <taxon>Fervidobacteriaceae</taxon>
        <taxon>Thermosipho</taxon>
    </lineage>
</organism>
<evidence type="ECO:0000256" key="5">
    <source>
        <dbReference type="SAM" id="Phobius"/>
    </source>
</evidence>
<dbReference type="PANTHER" id="PTHR10846:SF8">
    <property type="entry name" value="INNER MEMBRANE PROTEIN YRBG"/>
    <property type="match status" value="1"/>
</dbReference>
<keyword evidence="2 5" id="KW-0812">Transmembrane</keyword>